<keyword evidence="2" id="KW-1185">Reference proteome</keyword>
<reference evidence="1 2" key="1">
    <citation type="submission" date="2020-08" db="EMBL/GenBank/DDBJ databases">
        <title>Genomic Encyclopedia of Type Strains, Phase IV (KMG-IV): sequencing the most valuable type-strain genomes for metagenomic binning, comparative biology and taxonomic classification.</title>
        <authorList>
            <person name="Goeker M."/>
        </authorList>
    </citation>
    <scope>NUCLEOTIDE SEQUENCE [LARGE SCALE GENOMIC DNA]</scope>
    <source>
        <strain evidence="1 2">DSM 103725</strain>
    </source>
</reference>
<organism evidence="1 2">
    <name type="scientific">Algisphaera agarilytica</name>
    <dbReference type="NCBI Taxonomy" id="1385975"/>
    <lineage>
        <taxon>Bacteria</taxon>
        <taxon>Pseudomonadati</taxon>
        <taxon>Planctomycetota</taxon>
        <taxon>Phycisphaerae</taxon>
        <taxon>Phycisphaerales</taxon>
        <taxon>Phycisphaeraceae</taxon>
        <taxon>Algisphaera</taxon>
    </lineage>
</organism>
<dbReference type="RefSeq" id="WP_184678841.1">
    <property type="nucleotide sequence ID" value="NZ_JACHGY010000001.1"/>
</dbReference>
<dbReference type="GO" id="GO:0019634">
    <property type="term" value="P:organic phosphonate metabolic process"/>
    <property type="evidence" value="ECO:0007669"/>
    <property type="project" value="InterPro"/>
</dbReference>
<dbReference type="GO" id="GO:0015716">
    <property type="term" value="P:organic phosphonate transport"/>
    <property type="evidence" value="ECO:0007669"/>
    <property type="project" value="InterPro"/>
</dbReference>
<dbReference type="InterPro" id="IPR009609">
    <property type="entry name" value="Phosphonate_metab_PhnG"/>
</dbReference>
<dbReference type="Pfam" id="PF06754">
    <property type="entry name" value="PhnG"/>
    <property type="match status" value="1"/>
</dbReference>
<protein>
    <submittedName>
        <fullName evidence="1">Alpha-D-ribose 1-methylphosphonate 5-triphosphate synthase subunit PhnG</fullName>
        <ecNumber evidence="1">2.7.8.37</ecNumber>
    </submittedName>
</protein>
<accession>A0A7X0LLX4</accession>
<dbReference type="Proteomes" id="UP000541810">
    <property type="component" value="Unassembled WGS sequence"/>
</dbReference>
<dbReference type="GO" id="GO:0061693">
    <property type="term" value="F:alpha-D-ribose 1-methylphosphonate 5-triphosphate synthase activity"/>
    <property type="evidence" value="ECO:0007669"/>
    <property type="project" value="UniProtKB-EC"/>
</dbReference>
<proteinExistence type="predicted"/>
<comment type="caution">
    <text evidence="1">The sequence shown here is derived from an EMBL/GenBank/DDBJ whole genome shotgun (WGS) entry which is preliminary data.</text>
</comment>
<name>A0A7X0LLX4_9BACT</name>
<sequence>MTQASTTSIDGSIDRSRWAAALLRVEESRVIALAETLAERHGVRMKRVPKSGLAMMRLRDSVQSQAFNLGEIPLSSAHVVFNGPNGTEHEGGCQIMRDHEALAVAIAVCDGVLAAEVEGTSEVASLVCEGAAVSREDAAVRRGMRERSRVSFALMNQQDESGSAEGGADA</sequence>
<evidence type="ECO:0000313" key="1">
    <source>
        <dbReference type="EMBL" id="MBB6431369.1"/>
    </source>
</evidence>
<dbReference type="NCBIfam" id="TIGR03293">
    <property type="entry name" value="PhnG_redo"/>
    <property type="match status" value="1"/>
</dbReference>
<gene>
    <name evidence="1" type="ORF">HNQ40_003175</name>
</gene>
<evidence type="ECO:0000313" key="2">
    <source>
        <dbReference type="Proteomes" id="UP000541810"/>
    </source>
</evidence>
<dbReference type="EC" id="2.7.8.37" evidence="1"/>
<dbReference type="EMBL" id="JACHGY010000001">
    <property type="protein sequence ID" value="MBB6431369.1"/>
    <property type="molecule type" value="Genomic_DNA"/>
</dbReference>
<dbReference type="AlphaFoldDB" id="A0A7X0LLX4"/>
<keyword evidence="1" id="KW-0808">Transferase</keyword>